<reference evidence="9 10" key="1">
    <citation type="submission" date="2015-01" db="EMBL/GenBank/DDBJ databases">
        <title>Genome of Flavobacterium hibernum DSM 12611.</title>
        <authorList>
            <person name="Stropko S.J."/>
            <person name="Pipes S.E."/>
            <person name="Newman J.D."/>
        </authorList>
    </citation>
    <scope>NUCLEOTIDE SEQUENCE [LARGE SCALE GENOMIC DNA]</scope>
    <source>
        <strain evidence="9 10">DSM 12611</strain>
    </source>
</reference>
<comment type="pathway">
    <text evidence="1 7">Cell wall biogenesis; peptidoglycan biosynthesis.</text>
</comment>
<dbReference type="SUPFAM" id="SSF141523">
    <property type="entry name" value="L,D-transpeptidase catalytic domain-like"/>
    <property type="match status" value="1"/>
</dbReference>
<proteinExistence type="inferred from homology"/>
<dbReference type="InterPro" id="IPR038063">
    <property type="entry name" value="Transpep_catalytic_dom"/>
</dbReference>
<comment type="similarity">
    <text evidence="2">Belongs to the YkuD family.</text>
</comment>
<dbReference type="InterPro" id="IPR005490">
    <property type="entry name" value="LD_TPept_cat_dom"/>
</dbReference>
<evidence type="ECO:0000259" key="8">
    <source>
        <dbReference type="PROSITE" id="PS52029"/>
    </source>
</evidence>
<evidence type="ECO:0000256" key="5">
    <source>
        <dbReference type="ARBA" id="ARBA00022984"/>
    </source>
</evidence>
<dbReference type="GO" id="GO:0009252">
    <property type="term" value="P:peptidoglycan biosynthetic process"/>
    <property type="evidence" value="ECO:0007669"/>
    <property type="project" value="UniProtKB-UniPathway"/>
</dbReference>
<dbReference type="PROSITE" id="PS52029">
    <property type="entry name" value="LD_TPASE"/>
    <property type="match status" value="1"/>
</dbReference>
<protein>
    <recommendedName>
        <fullName evidence="8">L,D-TPase catalytic domain-containing protein</fullName>
    </recommendedName>
</protein>
<dbReference type="Pfam" id="PF20142">
    <property type="entry name" value="Scaffold"/>
    <property type="match status" value="1"/>
</dbReference>
<feature type="active site" description="Nucleophile" evidence="7">
    <location>
        <position position="447"/>
    </location>
</feature>
<accession>A0A0D0EMN1</accession>
<sequence>MRNFTFSTIIITISFFAFSFTSFSAKSKSKELLIKHTYVSDITINAVSINAFFKKYPKLKKYQKDVEDIYKNKQYKSIWYDDKSISEFGALLYQKVNVLKDQGIDKEMPYKEVIDQAFNESDNVDPTHVDTELLLTSMYIFYASNVYSGVDPATLKKIGWYLPAKTISYSRILDSLIVDTNRLNEDDNLLFNQYYKLKDALKKYRKIETDNLWQKITIDSANYKDLRPDDTAIAIKQIRNRLFVTGDLKQDSKSNVYDEELMAGILNYKRRYNLKLNYAITRDHINQLNEPISKRIKTIMLNMERCRWIPTKLSKANEYVMVNIPSFRMFYVKDGKYAFTSDIFVGNRLSETVIFSGMMDRIVFSPYWYVPQSIIQNELKLQIANDKNYLAEHNMEWNGGKVRQKPGPKNSLGLVKFMFPNPNDIYMHDTPAKSLFEFEKRTFSHGCINVKEAKLLALTILKDDPDWPPTKIDQAMSGEKETTCMLKNKIPVYIGYFTAWVQDNGEINFFPDVYSRDDSLDKLLYSDSIVSK</sequence>
<dbReference type="GO" id="GO:0071555">
    <property type="term" value="P:cell wall organization"/>
    <property type="evidence" value="ECO:0007669"/>
    <property type="project" value="UniProtKB-UniRule"/>
</dbReference>
<feature type="active site" description="Proton donor/acceptor" evidence="7">
    <location>
        <position position="428"/>
    </location>
</feature>
<comment type="caution">
    <text evidence="9">The sequence shown here is derived from an EMBL/GenBank/DDBJ whole genome shotgun (WGS) entry which is preliminary data.</text>
</comment>
<evidence type="ECO:0000313" key="9">
    <source>
        <dbReference type="EMBL" id="KIO53895.1"/>
    </source>
</evidence>
<organism evidence="9 10">
    <name type="scientific">Flavobacterium hibernum</name>
    <dbReference type="NCBI Taxonomy" id="37752"/>
    <lineage>
        <taxon>Bacteria</taxon>
        <taxon>Pseudomonadati</taxon>
        <taxon>Bacteroidota</taxon>
        <taxon>Flavobacteriia</taxon>
        <taxon>Flavobacteriales</taxon>
        <taxon>Flavobacteriaceae</taxon>
        <taxon>Flavobacterium</taxon>
    </lineage>
</organism>
<evidence type="ECO:0000313" key="10">
    <source>
        <dbReference type="Proteomes" id="UP000032061"/>
    </source>
</evidence>
<keyword evidence="6 7" id="KW-0961">Cell wall biogenesis/degradation</keyword>
<dbReference type="EMBL" id="JPRK01000005">
    <property type="protein sequence ID" value="KIO53895.1"/>
    <property type="molecule type" value="Genomic_DNA"/>
</dbReference>
<dbReference type="Proteomes" id="UP000032061">
    <property type="component" value="Unassembled WGS sequence"/>
</dbReference>
<gene>
    <name evidence="9" type="ORF">IW18_06045</name>
</gene>
<dbReference type="InterPro" id="IPR052905">
    <property type="entry name" value="LD-transpeptidase_YkuD-like"/>
</dbReference>
<dbReference type="CDD" id="cd16913">
    <property type="entry name" value="YkuD_like"/>
    <property type="match status" value="1"/>
</dbReference>
<dbReference type="PANTHER" id="PTHR41533:SF2">
    <property type="entry name" value="BLR7131 PROTEIN"/>
    <property type="match status" value="1"/>
</dbReference>
<dbReference type="GO" id="GO:0016740">
    <property type="term" value="F:transferase activity"/>
    <property type="evidence" value="ECO:0007669"/>
    <property type="project" value="UniProtKB-KW"/>
</dbReference>
<dbReference type="UniPathway" id="UPA00219"/>
<dbReference type="PANTHER" id="PTHR41533">
    <property type="entry name" value="L,D-TRANSPEPTIDASE HI_1667-RELATED"/>
    <property type="match status" value="1"/>
</dbReference>
<dbReference type="Gene3D" id="2.40.440.10">
    <property type="entry name" value="L,D-transpeptidase catalytic domain-like"/>
    <property type="match status" value="1"/>
</dbReference>
<keyword evidence="3" id="KW-0808">Transferase</keyword>
<name>A0A0D0EMN1_9FLAO</name>
<dbReference type="AlphaFoldDB" id="A0A0D0EMN1"/>
<keyword evidence="5 7" id="KW-0573">Peptidoglycan synthesis</keyword>
<dbReference type="Pfam" id="PF03734">
    <property type="entry name" value="YkuD"/>
    <property type="match status" value="1"/>
</dbReference>
<evidence type="ECO:0000256" key="3">
    <source>
        <dbReference type="ARBA" id="ARBA00022679"/>
    </source>
</evidence>
<dbReference type="GO" id="GO:0008360">
    <property type="term" value="P:regulation of cell shape"/>
    <property type="evidence" value="ECO:0007669"/>
    <property type="project" value="UniProtKB-UniRule"/>
</dbReference>
<dbReference type="GO" id="GO:0004180">
    <property type="term" value="F:carboxypeptidase activity"/>
    <property type="evidence" value="ECO:0007669"/>
    <property type="project" value="UniProtKB-ARBA"/>
</dbReference>
<evidence type="ECO:0000256" key="4">
    <source>
        <dbReference type="ARBA" id="ARBA00022960"/>
    </source>
</evidence>
<dbReference type="STRING" id="37752.IW18_06045"/>
<keyword evidence="4 7" id="KW-0133">Cell shape</keyword>
<feature type="domain" description="L,D-TPase catalytic" evidence="8">
    <location>
        <begin position="318"/>
        <end position="475"/>
    </location>
</feature>
<evidence type="ECO:0000256" key="2">
    <source>
        <dbReference type="ARBA" id="ARBA00005992"/>
    </source>
</evidence>
<evidence type="ECO:0000256" key="6">
    <source>
        <dbReference type="ARBA" id="ARBA00023316"/>
    </source>
</evidence>
<dbReference type="RefSeq" id="WP_041516680.1">
    <property type="nucleotide sequence ID" value="NZ_JPRK01000005.1"/>
</dbReference>
<evidence type="ECO:0000256" key="7">
    <source>
        <dbReference type="PROSITE-ProRule" id="PRU01373"/>
    </source>
</evidence>
<evidence type="ECO:0000256" key="1">
    <source>
        <dbReference type="ARBA" id="ARBA00004752"/>
    </source>
</evidence>
<dbReference type="InterPro" id="IPR045380">
    <property type="entry name" value="LD_TPept_scaffold_dom"/>
</dbReference>